<dbReference type="EMBL" id="JAFLRJ010000015">
    <property type="protein sequence ID" value="MBO0510559.1"/>
    <property type="molecule type" value="Genomic_DNA"/>
</dbReference>
<evidence type="ECO:0000256" key="3">
    <source>
        <dbReference type="ARBA" id="ARBA00022801"/>
    </source>
</evidence>
<dbReference type="Proteomes" id="UP000664167">
    <property type="component" value="Unassembled WGS sequence"/>
</dbReference>
<dbReference type="PROSITE" id="PS51257">
    <property type="entry name" value="PROKAR_LIPOPROTEIN"/>
    <property type="match status" value="1"/>
</dbReference>
<gene>
    <name evidence="6" type="ORF">J0695_01855</name>
</gene>
<evidence type="ECO:0000256" key="1">
    <source>
        <dbReference type="ARBA" id="ARBA00010088"/>
    </source>
</evidence>
<dbReference type="Pfam" id="PF08386">
    <property type="entry name" value="Abhydrolase_4"/>
    <property type="match status" value="1"/>
</dbReference>
<dbReference type="SUPFAM" id="SSF53474">
    <property type="entry name" value="alpha/beta-Hydrolases"/>
    <property type="match status" value="1"/>
</dbReference>
<evidence type="ECO:0000256" key="2">
    <source>
        <dbReference type="ARBA" id="ARBA00022729"/>
    </source>
</evidence>
<evidence type="ECO:0000313" key="6">
    <source>
        <dbReference type="EMBL" id="MBO0510559.1"/>
    </source>
</evidence>
<keyword evidence="2 4" id="KW-0732">Signal</keyword>
<evidence type="ECO:0000259" key="5">
    <source>
        <dbReference type="Pfam" id="PF08386"/>
    </source>
</evidence>
<feature type="domain" description="Peptidase S33 tripeptidyl aminopeptidase-like C-terminal" evidence="5">
    <location>
        <begin position="409"/>
        <end position="511"/>
    </location>
</feature>
<dbReference type="PANTHER" id="PTHR43248">
    <property type="entry name" value="2-SUCCINYL-6-HYDROXY-2,4-CYCLOHEXADIENE-1-CARBOXYLATE SYNTHASE"/>
    <property type="match status" value="1"/>
</dbReference>
<proteinExistence type="inferred from homology"/>
<dbReference type="Gene3D" id="3.40.50.1820">
    <property type="entry name" value="alpha/beta hydrolase"/>
    <property type="match status" value="1"/>
</dbReference>
<dbReference type="InterPro" id="IPR013595">
    <property type="entry name" value="Pept_S33_TAP-like_C"/>
</dbReference>
<sequence>MDTRRLLSTLATTLATAGLLITGCTAGSSTPSASASASPKAAPAANLTSYYAQKLTWRSCGAPGFECSTMKAPLDYAKSSSGDIKLAVSRKKATGPGKRIGSLLVNPGGPGGSAVDYLQGYAGIGYPAQVRARYDMVAVDPRGVARSEPVECLTGKEMDAYTQVDQTPDDAGETTLLTIALKDFARGCEKRSATVLPHVSTVEAARDMDILRGILGDEKLHYLGASYGTFLGATYAQLFPNRTGRLVLDGAMDPSLPAIDMNRDQTAGFETAFQSFAADCIKHEDCPLGTTSVADASTNLKKFFTTLDAKPVPTGQSRKLGESLATTGVIAAMYDEAAWPELRASLTRAMDGDGAGLLSLADSYYERQENGSYANLMFANAAVNCLDSPPSFTGPDAVTAALPSFEKASPVFGEGFAWAALNCTYWPTPATGRPHSIEAKGAAPIVVVGTTRDPATPYKWAKSLASQLDSGTLLTYEGDGHTAYGRGSDCIDTAINTYLLEGTVPSTGKTCR</sequence>
<keyword evidence="3 6" id="KW-0378">Hydrolase</keyword>
<keyword evidence="7" id="KW-1185">Reference proteome</keyword>
<feature type="chain" id="PRO_5039612043" evidence="4">
    <location>
        <begin position="27"/>
        <end position="512"/>
    </location>
</feature>
<comment type="similarity">
    <text evidence="1">Belongs to the peptidase S33 family.</text>
</comment>
<dbReference type="PANTHER" id="PTHR43248:SF29">
    <property type="entry name" value="TRIPEPTIDYL AMINOPEPTIDASE"/>
    <property type="match status" value="1"/>
</dbReference>
<dbReference type="AlphaFoldDB" id="A0A939JGI9"/>
<dbReference type="GO" id="GO:0016787">
    <property type="term" value="F:hydrolase activity"/>
    <property type="evidence" value="ECO:0007669"/>
    <property type="project" value="UniProtKB-KW"/>
</dbReference>
<name>A0A939JGI9_9ACTN</name>
<comment type="caution">
    <text evidence="6">The sequence shown here is derived from an EMBL/GenBank/DDBJ whole genome shotgun (WGS) entry which is preliminary data.</text>
</comment>
<dbReference type="InterPro" id="IPR029058">
    <property type="entry name" value="AB_hydrolase_fold"/>
</dbReference>
<dbReference type="RefSeq" id="WP_206959461.1">
    <property type="nucleotide sequence ID" value="NZ_BAAAJJ010000019.1"/>
</dbReference>
<accession>A0A939JGI9</accession>
<protein>
    <submittedName>
        <fullName evidence="6">Alpha/beta fold hydrolase</fullName>
    </submittedName>
</protein>
<evidence type="ECO:0000313" key="7">
    <source>
        <dbReference type="Proteomes" id="UP000664167"/>
    </source>
</evidence>
<feature type="signal peptide" evidence="4">
    <location>
        <begin position="1"/>
        <end position="26"/>
    </location>
</feature>
<organism evidence="6 7">
    <name type="scientific">Streptomyces beijiangensis</name>
    <dbReference type="NCBI Taxonomy" id="163361"/>
    <lineage>
        <taxon>Bacteria</taxon>
        <taxon>Bacillati</taxon>
        <taxon>Actinomycetota</taxon>
        <taxon>Actinomycetes</taxon>
        <taxon>Kitasatosporales</taxon>
        <taxon>Streptomycetaceae</taxon>
        <taxon>Streptomyces</taxon>
    </lineage>
</organism>
<dbReference type="InterPro" id="IPR051601">
    <property type="entry name" value="Serine_prot/Carboxylest_S33"/>
</dbReference>
<reference evidence="6" key="1">
    <citation type="submission" date="2021-03" db="EMBL/GenBank/DDBJ databases">
        <title>Streptomyces poriferae sp. nov., a novel marine sponge-derived Actinobacteria species with anti-MRSA activity.</title>
        <authorList>
            <person name="Sandoval-Powers M."/>
            <person name="Kralova S."/>
            <person name="Nguyen G.-S."/>
            <person name="Fawwal D."/>
            <person name="Degnes K."/>
            <person name="Klinkenberg G."/>
            <person name="Sletta H."/>
            <person name="Wentzel A."/>
            <person name="Liles M.R."/>
        </authorList>
    </citation>
    <scope>NUCLEOTIDE SEQUENCE</scope>
    <source>
        <strain evidence="6">DSM 41794</strain>
    </source>
</reference>
<evidence type="ECO:0000256" key="4">
    <source>
        <dbReference type="SAM" id="SignalP"/>
    </source>
</evidence>